<gene>
    <name evidence="2" type="ORF">SAMN04488556_4168</name>
</gene>
<evidence type="ECO:0000313" key="2">
    <source>
        <dbReference type="EMBL" id="SFT06360.1"/>
    </source>
</evidence>
<organism evidence="2 3">
    <name type="scientific">Halostagnicola kamekurae</name>
    <dbReference type="NCBI Taxonomy" id="619731"/>
    <lineage>
        <taxon>Archaea</taxon>
        <taxon>Methanobacteriati</taxon>
        <taxon>Methanobacteriota</taxon>
        <taxon>Stenosarchaea group</taxon>
        <taxon>Halobacteria</taxon>
        <taxon>Halobacteriales</taxon>
        <taxon>Natrialbaceae</taxon>
        <taxon>Halostagnicola</taxon>
    </lineage>
</organism>
<sequence>MSVQTPTDESVSEEQDEQRQVTAEISGSFYKWLGRDAAGRFHHYDKSEDTVYISESEQERFLPDGAGVFWFRVSDIVRVEHMDDYDGLDVDDWEVFVADDLGWDATPTNLTATIFGAVEGDLERDGGHR</sequence>
<dbReference type="EMBL" id="FOZS01000008">
    <property type="protein sequence ID" value="SFT06360.1"/>
    <property type="molecule type" value="Genomic_DNA"/>
</dbReference>
<keyword evidence="3" id="KW-1185">Reference proteome</keyword>
<dbReference type="Proteomes" id="UP000199199">
    <property type="component" value="Unassembled WGS sequence"/>
</dbReference>
<reference evidence="3" key="1">
    <citation type="submission" date="2016-10" db="EMBL/GenBank/DDBJ databases">
        <authorList>
            <person name="Varghese N."/>
            <person name="Submissions S."/>
        </authorList>
    </citation>
    <scope>NUCLEOTIDE SEQUENCE [LARGE SCALE GENOMIC DNA]</scope>
    <source>
        <strain evidence="3">DSM 22427</strain>
    </source>
</reference>
<name>A0A1I6UY41_9EURY</name>
<dbReference type="AlphaFoldDB" id="A0A1I6UY41"/>
<proteinExistence type="predicted"/>
<evidence type="ECO:0000256" key="1">
    <source>
        <dbReference type="SAM" id="MobiDB-lite"/>
    </source>
</evidence>
<feature type="region of interest" description="Disordered" evidence="1">
    <location>
        <begin position="1"/>
        <end position="22"/>
    </location>
</feature>
<accession>A0A1I6UY41</accession>
<evidence type="ECO:0000313" key="3">
    <source>
        <dbReference type="Proteomes" id="UP000199199"/>
    </source>
</evidence>
<dbReference type="RefSeq" id="WP_092907591.1">
    <property type="nucleotide sequence ID" value="NZ_FOZS01000008.1"/>
</dbReference>
<dbReference type="OrthoDB" id="159715at2157"/>
<protein>
    <submittedName>
        <fullName evidence="2">Uncharacterized protein</fullName>
    </submittedName>
</protein>